<name>A0AAV4H6L2_9GAST</name>
<comment type="caution">
    <text evidence="9">The sequence shown here is derived from an EMBL/GenBank/DDBJ whole genome shotgun (WGS) entry which is preliminary data.</text>
</comment>
<evidence type="ECO:0000259" key="8">
    <source>
        <dbReference type="PROSITE" id="PS50102"/>
    </source>
</evidence>
<evidence type="ECO:0000256" key="7">
    <source>
        <dbReference type="SAM" id="MobiDB-lite"/>
    </source>
</evidence>
<gene>
    <name evidence="9" type="ORF">ElyMa_006228500</name>
</gene>
<feature type="non-terminal residue" evidence="9">
    <location>
        <position position="774"/>
    </location>
</feature>
<dbReference type="SUPFAM" id="SSF54928">
    <property type="entry name" value="RNA-binding domain, RBD"/>
    <property type="match status" value="1"/>
</dbReference>
<evidence type="ECO:0000313" key="10">
    <source>
        <dbReference type="Proteomes" id="UP000762676"/>
    </source>
</evidence>
<evidence type="ECO:0000256" key="4">
    <source>
        <dbReference type="ARBA" id="ARBA00023187"/>
    </source>
</evidence>
<dbReference type="InterPro" id="IPR003107">
    <property type="entry name" value="HAT"/>
</dbReference>
<feature type="compositionally biased region" description="Acidic residues" evidence="7">
    <location>
        <begin position="1"/>
        <end position="13"/>
    </location>
</feature>
<evidence type="ECO:0000256" key="3">
    <source>
        <dbReference type="ARBA" id="ARBA00022737"/>
    </source>
</evidence>
<dbReference type="InterPro" id="IPR034217">
    <property type="entry name" value="SART3_RRM1"/>
</dbReference>
<organism evidence="9 10">
    <name type="scientific">Elysia marginata</name>
    <dbReference type="NCBI Taxonomy" id="1093978"/>
    <lineage>
        <taxon>Eukaryota</taxon>
        <taxon>Metazoa</taxon>
        <taxon>Spiralia</taxon>
        <taxon>Lophotrochozoa</taxon>
        <taxon>Mollusca</taxon>
        <taxon>Gastropoda</taxon>
        <taxon>Heterobranchia</taxon>
        <taxon>Euthyneura</taxon>
        <taxon>Panpulmonata</taxon>
        <taxon>Sacoglossa</taxon>
        <taxon>Placobranchoidea</taxon>
        <taxon>Plakobranchidae</taxon>
        <taxon>Elysia</taxon>
    </lineage>
</organism>
<proteinExistence type="predicted"/>
<feature type="region of interest" description="Disordered" evidence="7">
    <location>
        <begin position="542"/>
        <end position="649"/>
    </location>
</feature>
<dbReference type="InterPro" id="IPR011990">
    <property type="entry name" value="TPR-like_helical_dom_sf"/>
</dbReference>
<evidence type="ECO:0000256" key="2">
    <source>
        <dbReference type="ARBA" id="ARBA00022664"/>
    </source>
</evidence>
<feature type="domain" description="RRM" evidence="8">
    <location>
        <begin position="657"/>
        <end position="733"/>
    </location>
</feature>
<dbReference type="Pfam" id="PF05843">
    <property type="entry name" value="Suf"/>
    <property type="match status" value="1"/>
</dbReference>
<reference evidence="9 10" key="1">
    <citation type="journal article" date="2021" name="Elife">
        <title>Chloroplast acquisition without the gene transfer in kleptoplastic sea slugs, Plakobranchus ocellatus.</title>
        <authorList>
            <person name="Maeda T."/>
            <person name="Takahashi S."/>
            <person name="Yoshida T."/>
            <person name="Shimamura S."/>
            <person name="Takaki Y."/>
            <person name="Nagai Y."/>
            <person name="Toyoda A."/>
            <person name="Suzuki Y."/>
            <person name="Arimoto A."/>
            <person name="Ishii H."/>
            <person name="Satoh N."/>
            <person name="Nishiyama T."/>
            <person name="Hasebe M."/>
            <person name="Maruyama T."/>
            <person name="Minagawa J."/>
            <person name="Obokata J."/>
            <person name="Shigenobu S."/>
        </authorList>
    </citation>
    <scope>NUCLEOTIDE SEQUENCE [LARGE SCALE GENOMIC DNA]</scope>
</reference>
<dbReference type="GO" id="GO:0008380">
    <property type="term" value="P:RNA splicing"/>
    <property type="evidence" value="ECO:0007669"/>
    <property type="project" value="UniProtKB-KW"/>
</dbReference>
<feature type="compositionally biased region" description="Basic and acidic residues" evidence="7">
    <location>
        <begin position="626"/>
        <end position="649"/>
    </location>
</feature>
<dbReference type="EMBL" id="BMAT01012505">
    <property type="protein sequence ID" value="GFR93553.1"/>
    <property type="molecule type" value="Genomic_DNA"/>
</dbReference>
<dbReference type="InterPro" id="IPR008847">
    <property type="entry name" value="Suf"/>
</dbReference>
<dbReference type="Gene3D" id="3.30.70.330">
    <property type="match status" value="1"/>
</dbReference>
<feature type="compositionally biased region" description="Polar residues" evidence="7">
    <location>
        <begin position="574"/>
        <end position="588"/>
    </location>
</feature>
<keyword evidence="6" id="KW-0694">RNA-binding</keyword>
<evidence type="ECO:0000256" key="6">
    <source>
        <dbReference type="PROSITE-ProRule" id="PRU00176"/>
    </source>
</evidence>
<dbReference type="Proteomes" id="UP000762676">
    <property type="component" value="Unassembled WGS sequence"/>
</dbReference>
<evidence type="ECO:0000256" key="1">
    <source>
        <dbReference type="ARBA" id="ARBA00004123"/>
    </source>
</evidence>
<evidence type="ECO:0000313" key="9">
    <source>
        <dbReference type="EMBL" id="GFR93553.1"/>
    </source>
</evidence>
<dbReference type="AlphaFoldDB" id="A0AAV4H6L2"/>
<dbReference type="GO" id="GO:0005634">
    <property type="term" value="C:nucleus"/>
    <property type="evidence" value="ECO:0007669"/>
    <property type="project" value="UniProtKB-SubCell"/>
</dbReference>
<dbReference type="Pfam" id="PF00076">
    <property type="entry name" value="RRM_1"/>
    <property type="match status" value="1"/>
</dbReference>
<dbReference type="CDD" id="cd12391">
    <property type="entry name" value="RRM1_SART3"/>
    <property type="match status" value="1"/>
</dbReference>
<dbReference type="SMART" id="SM00360">
    <property type="entry name" value="RRM"/>
    <property type="match status" value="1"/>
</dbReference>
<protein>
    <submittedName>
        <fullName evidence="9">Squamous cell carcinoma antigen recognized by T-cells 3</fullName>
    </submittedName>
</protein>
<dbReference type="PROSITE" id="PS50102">
    <property type="entry name" value="RRM"/>
    <property type="match status" value="1"/>
</dbReference>
<keyword evidence="10" id="KW-1185">Reference proteome</keyword>
<dbReference type="InterPro" id="IPR012677">
    <property type="entry name" value="Nucleotide-bd_a/b_plait_sf"/>
</dbReference>
<keyword evidence="3" id="KW-0677">Repeat</keyword>
<keyword evidence="5" id="KW-0539">Nucleus</keyword>
<dbReference type="InterPro" id="IPR000504">
    <property type="entry name" value="RRM_dom"/>
</dbReference>
<accession>A0AAV4H6L2</accession>
<dbReference type="Gene3D" id="1.25.40.10">
    <property type="entry name" value="Tetratricopeptide repeat domain"/>
    <property type="match status" value="2"/>
</dbReference>
<dbReference type="GO" id="GO:0006397">
    <property type="term" value="P:mRNA processing"/>
    <property type="evidence" value="ECO:0007669"/>
    <property type="project" value="UniProtKB-KW"/>
</dbReference>
<keyword evidence="4" id="KW-0508">mRNA splicing</keyword>
<feature type="compositionally biased region" description="Acidic residues" evidence="7">
    <location>
        <begin position="21"/>
        <end position="40"/>
    </location>
</feature>
<dbReference type="PANTHER" id="PTHR17204">
    <property type="entry name" value="PRE-MRNA PROCESSING PROTEIN PRP39-RELATED"/>
    <property type="match status" value="1"/>
</dbReference>
<feature type="region of interest" description="Disordered" evidence="7">
    <location>
        <begin position="1"/>
        <end position="46"/>
    </location>
</feature>
<feature type="compositionally biased region" description="Basic residues" evidence="7">
    <location>
        <begin position="560"/>
        <end position="573"/>
    </location>
</feature>
<dbReference type="SMART" id="SM00386">
    <property type="entry name" value="HAT"/>
    <property type="match status" value="9"/>
</dbReference>
<comment type="subcellular location">
    <subcellularLocation>
        <location evidence="1">Nucleus</location>
    </subcellularLocation>
</comment>
<dbReference type="InterPro" id="IPR035979">
    <property type="entry name" value="RBD_domain_sf"/>
</dbReference>
<dbReference type="FunFam" id="1.25.40.10:FF:000098">
    <property type="entry name" value="Squamous cell carcinoma antigen recognized by T-cells 3"/>
    <property type="match status" value="1"/>
</dbReference>
<dbReference type="PANTHER" id="PTHR17204:SF25">
    <property type="entry name" value="RRM DOMAIN-CONTAINING PROTEIN"/>
    <property type="match status" value="1"/>
</dbReference>
<feature type="compositionally biased region" description="Basic and acidic residues" evidence="7">
    <location>
        <begin position="542"/>
        <end position="559"/>
    </location>
</feature>
<keyword evidence="2" id="KW-0507">mRNA processing</keyword>
<sequence>MADNADFEMETIDDTGKEDVNLDNEDEQGDSSSDDSEVDESDKQNEAKYHALSKKISQNPYLYDAHKDRIAVLRKMDDLQKLRDAREEMSKYFPLTEELWLDWLKDETPLALDEQERKKLGKLFERALHDYQSVPLWLEYVQFSIGRMGEEDGLTTIRNAFEQALAAVGLHASQGVNIWEAYREFENAITAGLMPQPGAVVTKEQEEAFTVQNQRVANLFKRQLAVPLLGMDMTLQEYKEWRGEDSVSSDVMDGYTKAHKILEQMQPLEDRLSATSPPELEVYQDYIQLELETGDPARVQCVYERALKDHCLVADLWLQYTNYLSKLKVRKQICDTYERALRNCPWASQLWANYMLALERENTDFKQMKELADRCLGVGFADAADYLLIWCQYCDYLQRRIDWDKDHEEPLETFRLTIERAADFMFENYGKDGDPEATLQQYWAHIEGGKCKNMEKAREIWNMIMQGGHGAKASLWLQYYRLERMFGDNKHCRRILQRALNSVTDWPESITHAYITFEREEGDLEQYDTAVARCEAQMERVNERRAKASEKEQALQDSKKKNKTDKKAQKKGKQTLSVDTNSQPQETGSKGMPDTKHKRKWDDLSQEKGIFADLGPKSTIISSEPPAKKQKEEDSRASQDSEQHGEYVKHDATKDNITVFVSNLDFNLPDTRLNEIFEKCGQISNIRLVKNYNGRSKGFGYVEFTDSNAVLKALKLDREFIDGRPMFVSRCEDRSVVKSAPLFKYAKKLEKNKLFVKGLPYTITRDAIETIFKE</sequence>
<dbReference type="SUPFAM" id="SSF48452">
    <property type="entry name" value="TPR-like"/>
    <property type="match status" value="1"/>
</dbReference>
<evidence type="ECO:0000256" key="5">
    <source>
        <dbReference type="ARBA" id="ARBA00023242"/>
    </source>
</evidence>
<dbReference type="GO" id="GO:0003723">
    <property type="term" value="F:RNA binding"/>
    <property type="evidence" value="ECO:0007669"/>
    <property type="project" value="UniProtKB-UniRule"/>
</dbReference>